<dbReference type="InterPro" id="IPR000194">
    <property type="entry name" value="ATPase_F1/V1/A1_a/bsu_nucl-bd"/>
</dbReference>
<dbReference type="SUPFAM" id="SSF52540">
    <property type="entry name" value="P-loop containing nucleoside triphosphate hydrolases"/>
    <property type="match status" value="1"/>
</dbReference>
<feature type="domain" description="ATP synthase alpha subunit C-terminal" evidence="15">
    <location>
        <begin position="384"/>
        <end position="508"/>
    </location>
</feature>
<gene>
    <name evidence="12" type="primary">atpA</name>
    <name evidence="17" type="ORF">JOF54_000560</name>
</gene>
<name>A0ABS4Z3L5_9ACTN</name>
<evidence type="ECO:0000256" key="4">
    <source>
        <dbReference type="ARBA" id="ARBA00022475"/>
    </source>
</evidence>
<feature type="region of interest" description="Disordered" evidence="13">
    <location>
        <begin position="525"/>
        <end position="545"/>
    </location>
</feature>
<dbReference type="InterPro" id="IPR004100">
    <property type="entry name" value="ATPase_F1/V1/A1_a/bsu_N"/>
</dbReference>
<dbReference type="NCBIfam" id="NF009884">
    <property type="entry name" value="PRK13343.1"/>
    <property type="match status" value="1"/>
</dbReference>
<evidence type="ECO:0000256" key="6">
    <source>
        <dbReference type="ARBA" id="ARBA00022840"/>
    </source>
</evidence>
<evidence type="ECO:0000256" key="12">
    <source>
        <dbReference type="HAMAP-Rule" id="MF_01346"/>
    </source>
</evidence>
<dbReference type="InterPro" id="IPR005294">
    <property type="entry name" value="ATP_synth_F1_asu"/>
</dbReference>
<dbReference type="InterPro" id="IPR036121">
    <property type="entry name" value="ATPase_F1/V1/A1_a/bsu_N_sf"/>
</dbReference>
<sequence length="545" mass="59475">MAELTIRPEEIRDALDRFVQSYTPDTSSREEVGTVVTSGDGIARVEGLPSAMANELLEFENGVQGIALNLDVREIGVVVLGDSEGIEEGQTVRRTGDILGVPVGDGYLGRTVNAMGIPIDGLGDIEGTTERRALELQAAGVMDRQEVRQPLQTGIKAIDAMIPIGRGQRQLIIGDRKTGKSAIALDTIINQKANWESGDPEQQVRCIYVAIGQKGSTVAGIRGALEEAGAMAYTTIVHAPASDPAGFKYVAPYTGSAIGQHWMYQGKHVLIVFDDLTKQAEAYRAMSLLLRRPPGREAYPGDVFYLHSRLLERCAKLSKELGGGSMTGLPIIETKANDVSAYIPTNVISITDGQIFLQSDLFNANQRPAIDVGVSVSRVGGAAQIKAMKNVSGSLKINLAQYRDMQAFAMFASDLDATSRRQLDRGEKLVELLKQPQYSPYPVEEQVVSVWGGINGQFDDVPTDDVLRFEQELLEHLRRNGSVLQNIRESKVFDDDTAAALTEEIARFKGQFQTSDGKLLAGREEHQSMAEDEVEQEQIVRQKRG</sequence>
<dbReference type="SUPFAM" id="SSF47917">
    <property type="entry name" value="C-terminal domain of alpha and beta subunits of F1 ATP synthase"/>
    <property type="match status" value="1"/>
</dbReference>
<feature type="domain" description="ATPase F1/V1/A1 complex alpha/beta subunit N-terminal" evidence="16">
    <location>
        <begin position="30"/>
        <end position="96"/>
    </location>
</feature>
<evidence type="ECO:0000256" key="3">
    <source>
        <dbReference type="ARBA" id="ARBA00022448"/>
    </source>
</evidence>
<keyword evidence="8 12" id="KW-0406">Ion transport</keyword>
<dbReference type="InterPro" id="IPR038376">
    <property type="entry name" value="ATP_synth_asu_C_sf"/>
</dbReference>
<evidence type="ECO:0000256" key="9">
    <source>
        <dbReference type="ARBA" id="ARBA00023136"/>
    </source>
</evidence>
<dbReference type="CDD" id="cd01132">
    <property type="entry name" value="F1-ATPase_alpha_CD"/>
    <property type="match status" value="1"/>
</dbReference>
<evidence type="ECO:0000259" key="15">
    <source>
        <dbReference type="Pfam" id="PF00306"/>
    </source>
</evidence>
<evidence type="ECO:0000313" key="18">
    <source>
        <dbReference type="Proteomes" id="UP000758168"/>
    </source>
</evidence>
<dbReference type="PANTHER" id="PTHR48082">
    <property type="entry name" value="ATP SYNTHASE SUBUNIT ALPHA, MITOCHONDRIAL"/>
    <property type="match status" value="1"/>
</dbReference>
<dbReference type="Pfam" id="PF00006">
    <property type="entry name" value="ATP-synt_ab"/>
    <property type="match status" value="1"/>
</dbReference>
<dbReference type="CDD" id="cd18113">
    <property type="entry name" value="ATP-synt_F1_alpha_C"/>
    <property type="match status" value="1"/>
</dbReference>
<reference evidence="17 18" key="1">
    <citation type="submission" date="2021-03" db="EMBL/GenBank/DDBJ databases">
        <title>Sequencing the genomes of 1000 actinobacteria strains.</title>
        <authorList>
            <person name="Klenk H.-P."/>
        </authorList>
    </citation>
    <scope>NUCLEOTIDE SEQUENCE [LARGE SCALE GENOMIC DNA]</scope>
    <source>
        <strain evidence="17 18">DSM 12936</strain>
    </source>
</reference>
<dbReference type="CDD" id="cd18116">
    <property type="entry name" value="ATP-synt_F1_alpha_N"/>
    <property type="match status" value="1"/>
</dbReference>
<dbReference type="InterPro" id="IPR027417">
    <property type="entry name" value="P-loop_NTPase"/>
</dbReference>
<dbReference type="PANTHER" id="PTHR48082:SF2">
    <property type="entry name" value="ATP SYNTHASE SUBUNIT ALPHA, MITOCHONDRIAL"/>
    <property type="match status" value="1"/>
</dbReference>
<feature type="binding site" evidence="12">
    <location>
        <begin position="174"/>
        <end position="181"/>
    </location>
    <ligand>
        <name>ATP</name>
        <dbReference type="ChEBI" id="CHEBI:30616"/>
    </ligand>
</feature>
<keyword evidence="5 12" id="KW-0547">Nucleotide-binding</keyword>
<dbReference type="RefSeq" id="WP_210052790.1">
    <property type="nucleotide sequence ID" value="NZ_BAAAMH010000022.1"/>
</dbReference>
<dbReference type="Pfam" id="PF02874">
    <property type="entry name" value="ATP-synt_ab_N"/>
    <property type="match status" value="1"/>
</dbReference>
<dbReference type="SUPFAM" id="SSF50615">
    <property type="entry name" value="N-terminal domain of alpha and beta subunits of F1 ATP synthase"/>
    <property type="match status" value="1"/>
</dbReference>
<feature type="site" description="Required for activity" evidence="12">
    <location>
        <position position="375"/>
    </location>
</feature>
<keyword evidence="6 12" id="KW-0067">ATP-binding</keyword>
<protein>
    <recommendedName>
        <fullName evidence="12">ATP synthase subunit alpha</fullName>
        <ecNumber evidence="12">7.1.2.2</ecNumber>
    </recommendedName>
    <alternativeName>
        <fullName evidence="12">ATP synthase F1 sector subunit alpha</fullName>
    </alternativeName>
    <alternativeName>
        <fullName evidence="12">F-ATPase subunit alpha</fullName>
    </alternativeName>
</protein>
<evidence type="ECO:0000256" key="5">
    <source>
        <dbReference type="ARBA" id="ARBA00022741"/>
    </source>
</evidence>
<proteinExistence type="inferred from homology"/>
<keyword evidence="11 12" id="KW-0066">ATP synthesis</keyword>
<evidence type="ECO:0000256" key="11">
    <source>
        <dbReference type="ARBA" id="ARBA00023310"/>
    </source>
</evidence>
<dbReference type="PROSITE" id="PS00152">
    <property type="entry name" value="ATPASE_ALPHA_BETA"/>
    <property type="match status" value="1"/>
</dbReference>
<dbReference type="Gene3D" id="3.40.50.300">
    <property type="entry name" value="P-loop containing nucleotide triphosphate hydrolases"/>
    <property type="match status" value="1"/>
</dbReference>
<evidence type="ECO:0000256" key="7">
    <source>
        <dbReference type="ARBA" id="ARBA00022967"/>
    </source>
</evidence>
<dbReference type="Gene3D" id="1.20.150.20">
    <property type="entry name" value="ATP synthase alpha/beta chain, C-terminal domain"/>
    <property type="match status" value="1"/>
</dbReference>
<keyword evidence="4 12" id="KW-1003">Cell membrane</keyword>
<dbReference type="NCBIfam" id="TIGR00962">
    <property type="entry name" value="atpA"/>
    <property type="match status" value="1"/>
</dbReference>
<evidence type="ECO:0000259" key="16">
    <source>
        <dbReference type="Pfam" id="PF02874"/>
    </source>
</evidence>
<feature type="domain" description="ATPase F1/V1/A1 complex alpha/beta subunit nucleotide-binding" evidence="14">
    <location>
        <begin position="154"/>
        <end position="377"/>
    </location>
</feature>
<comment type="subcellular location">
    <subcellularLocation>
        <location evidence="12">Cell membrane</location>
        <topology evidence="12">Peripheral membrane protein</topology>
    </subcellularLocation>
    <subcellularLocation>
        <location evidence="1">Membrane</location>
    </subcellularLocation>
</comment>
<comment type="function">
    <text evidence="12">Produces ATP from ADP in the presence of a proton gradient across the membrane. The alpha chain is a regulatory subunit.</text>
</comment>
<organism evidence="17 18">
    <name type="scientific">Microlunatus capsulatus</name>
    <dbReference type="NCBI Taxonomy" id="99117"/>
    <lineage>
        <taxon>Bacteria</taxon>
        <taxon>Bacillati</taxon>
        <taxon>Actinomycetota</taxon>
        <taxon>Actinomycetes</taxon>
        <taxon>Propionibacteriales</taxon>
        <taxon>Propionibacteriaceae</taxon>
        <taxon>Microlunatus</taxon>
    </lineage>
</organism>
<dbReference type="InterPro" id="IPR020003">
    <property type="entry name" value="ATPase_a/bsu_AS"/>
</dbReference>
<keyword evidence="3 12" id="KW-0813">Transport</keyword>
<dbReference type="InterPro" id="IPR000793">
    <property type="entry name" value="ATP_synth_asu_C"/>
</dbReference>
<keyword evidence="18" id="KW-1185">Reference proteome</keyword>
<dbReference type="EMBL" id="JAGIOB010000001">
    <property type="protein sequence ID" value="MBP2415638.1"/>
    <property type="molecule type" value="Genomic_DNA"/>
</dbReference>
<keyword evidence="9 12" id="KW-0472">Membrane</keyword>
<dbReference type="EC" id="7.1.2.2" evidence="12"/>
<comment type="catalytic activity">
    <reaction evidence="12">
        <text>ATP + H2O + 4 H(+)(in) = ADP + phosphate + 5 H(+)(out)</text>
        <dbReference type="Rhea" id="RHEA:57720"/>
        <dbReference type="ChEBI" id="CHEBI:15377"/>
        <dbReference type="ChEBI" id="CHEBI:15378"/>
        <dbReference type="ChEBI" id="CHEBI:30616"/>
        <dbReference type="ChEBI" id="CHEBI:43474"/>
        <dbReference type="ChEBI" id="CHEBI:456216"/>
        <dbReference type="EC" id="7.1.2.2"/>
    </reaction>
</comment>
<evidence type="ECO:0000256" key="13">
    <source>
        <dbReference type="SAM" id="MobiDB-lite"/>
    </source>
</evidence>
<evidence type="ECO:0000313" key="17">
    <source>
        <dbReference type="EMBL" id="MBP2415638.1"/>
    </source>
</evidence>
<evidence type="ECO:0000259" key="14">
    <source>
        <dbReference type="Pfam" id="PF00006"/>
    </source>
</evidence>
<dbReference type="InterPro" id="IPR023366">
    <property type="entry name" value="ATP_synth_asu-like_sf"/>
</dbReference>
<keyword evidence="12" id="KW-0375">Hydrogen ion transport</keyword>
<evidence type="ECO:0000256" key="8">
    <source>
        <dbReference type="ARBA" id="ARBA00023065"/>
    </source>
</evidence>
<comment type="caution">
    <text evidence="17">The sequence shown here is derived from an EMBL/GenBank/DDBJ whole genome shotgun (WGS) entry which is preliminary data.</text>
</comment>
<keyword evidence="7 12" id="KW-1278">Translocase</keyword>
<evidence type="ECO:0000256" key="1">
    <source>
        <dbReference type="ARBA" id="ARBA00004370"/>
    </source>
</evidence>
<accession>A0ABS4Z3L5</accession>
<evidence type="ECO:0000256" key="2">
    <source>
        <dbReference type="ARBA" id="ARBA00008936"/>
    </source>
</evidence>
<dbReference type="Proteomes" id="UP000758168">
    <property type="component" value="Unassembled WGS sequence"/>
</dbReference>
<evidence type="ECO:0000256" key="10">
    <source>
        <dbReference type="ARBA" id="ARBA00023196"/>
    </source>
</evidence>
<comment type="similarity">
    <text evidence="2 12">Belongs to the ATPase alpha/beta chains family.</text>
</comment>
<dbReference type="Pfam" id="PF00306">
    <property type="entry name" value="ATP-synt_ab_C"/>
    <property type="match status" value="1"/>
</dbReference>
<dbReference type="HAMAP" id="MF_01346">
    <property type="entry name" value="ATP_synth_alpha_bact"/>
    <property type="match status" value="1"/>
</dbReference>
<dbReference type="InterPro" id="IPR033732">
    <property type="entry name" value="ATP_synth_F1_a_nt-bd_dom"/>
</dbReference>
<keyword evidence="10 12" id="KW-0139">CF(1)</keyword>
<dbReference type="Gene3D" id="2.40.30.20">
    <property type="match status" value="1"/>
</dbReference>